<dbReference type="EnsemblProtists" id="EOD26245">
    <property type="protein sequence ID" value="EOD26245"/>
    <property type="gene ID" value="EMIHUDRAFT_115105"/>
</dbReference>
<feature type="region of interest" description="Disordered" evidence="1">
    <location>
        <begin position="29"/>
        <end position="58"/>
    </location>
</feature>
<proteinExistence type="predicted"/>
<evidence type="ECO:0000313" key="3">
    <source>
        <dbReference type="EnsemblProtists" id="EOD26245"/>
    </source>
</evidence>
<dbReference type="Proteomes" id="UP000013827">
    <property type="component" value="Unassembled WGS sequence"/>
</dbReference>
<dbReference type="HOGENOM" id="CLU_514317_0_0_1"/>
<keyword evidence="4" id="KW-1185">Reference proteome</keyword>
<keyword evidence="2" id="KW-0812">Transmembrane</keyword>
<evidence type="ECO:0008006" key="5">
    <source>
        <dbReference type="Google" id="ProtNLM"/>
    </source>
</evidence>
<dbReference type="AlphaFoldDB" id="A0A0D3JRW0"/>
<feature type="transmembrane region" description="Helical" evidence="2">
    <location>
        <begin position="153"/>
        <end position="173"/>
    </location>
</feature>
<evidence type="ECO:0000256" key="2">
    <source>
        <dbReference type="SAM" id="Phobius"/>
    </source>
</evidence>
<dbReference type="RefSeq" id="XP_005778674.1">
    <property type="nucleotide sequence ID" value="XM_005778617.1"/>
</dbReference>
<reference evidence="4" key="1">
    <citation type="journal article" date="2013" name="Nature">
        <title>Pan genome of the phytoplankton Emiliania underpins its global distribution.</title>
        <authorList>
            <person name="Read B.A."/>
            <person name="Kegel J."/>
            <person name="Klute M.J."/>
            <person name="Kuo A."/>
            <person name="Lefebvre S.C."/>
            <person name="Maumus F."/>
            <person name="Mayer C."/>
            <person name="Miller J."/>
            <person name="Monier A."/>
            <person name="Salamov A."/>
            <person name="Young J."/>
            <person name="Aguilar M."/>
            <person name="Claverie J.M."/>
            <person name="Frickenhaus S."/>
            <person name="Gonzalez K."/>
            <person name="Herman E.K."/>
            <person name="Lin Y.C."/>
            <person name="Napier J."/>
            <person name="Ogata H."/>
            <person name="Sarno A.F."/>
            <person name="Shmutz J."/>
            <person name="Schroeder D."/>
            <person name="de Vargas C."/>
            <person name="Verret F."/>
            <person name="von Dassow P."/>
            <person name="Valentin K."/>
            <person name="Van de Peer Y."/>
            <person name="Wheeler G."/>
            <person name="Dacks J.B."/>
            <person name="Delwiche C.F."/>
            <person name="Dyhrman S.T."/>
            <person name="Glockner G."/>
            <person name="John U."/>
            <person name="Richards T."/>
            <person name="Worden A.Z."/>
            <person name="Zhang X."/>
            <person name="Grigoriev I.V."/>
            <person name="Allen A.E."/>
            <person name="Bidle K."/>
            <person name="Borodovsky M."/>
            <person name="Bowler C."/>
            <person name="Brownlee C."/>
            <person name="Cock J.M."/>
            <person name="Elias M."/>
            <person name="Gladyshev V.N."/>
            <person name="Groth M."/>
            <person name="Guda C."/>
            <person name="Hadaegh A."/>
            <person name="Iglesias-Rodriguez M.D."/>
            <person name="Jenkins J."/>
            <person name="Jones B.M."/>
            <person name="Lawson T."/>
            <person name="Leese F."/>
            <person name="Lindquist E."/>
            <person name="Lobanov A."/>
            <person name="Lomsadze A."/>
            <person name="Malik S.B."/>
            <person name="Marsh M.E."/>
            <person name="Mackinder L."/>
            <person name="Mock T."/>
            <person name="Mueller-Roeber B."/>
            <person name="Pagarete A."/>
            <person name="Parker M."/>
            <person name="Probert I."/>
            <person name="Quesneville H."/>
            <person name="Raines C."/>
            <person name="Rensing S.A."/>
            <person name="Riano-Pachon D.M."/>
            <person name="Richier S."/>
            <person name="Rokitta S."/>
            <person name="Shiraiwa Y."/>
            <person name="Soanes D.M."/>
            <person name="van der Giezen M."/>
            <person name="Wahlund T.M."/>
            <person name="Williams B."/>
            <person name="Wilson W."/>
            <person name="Wolfe G."/>
            <person name="Wurch L.L."/>
        </authorList>
    </citation>
    <scope>NUCLEOTIDE SEQUENCE</scope>
</reference>
<keyword evidence="2" id="KW-0472">Membrane</keyword>
<feature type="transmembrane region" description="Helical" evidence="2">
    <location>
        <begin position="478"/>
        <end position="498"/>
    </location>
</feature>
<feature type="transmembrane region" description="Helical" evidence="2">
    <location>
        <begin position="215"/>
        <end position="241"/>
    </location>
</feature>
<dbReference type="PaxDb" id="2903-EOD26245"/>
<feature type="compositionally biased region" description="Low complexity" evidence="1">
    <location>
        <begin position="29"/>
        <end position="41"/>
    </location>
</feature>
<name>A0A0D3JRW0_EMIH1</name>
<dbReference type="KEGG" id="ehx:EMIHUDRAFT_115105"/>
<keyword evidence="2" id="KW-1133">Transmembrane helix</keyword>
<evidence type="ECO:0000256" key="1">
    <source>
        <dbReference type="SAM" id="MobiDB-lite"/>
    </source>
</evidence>
<organism evidence="3 4">
    <name type="scientific">Emiliania huxleyi (strain CCMP1516)</name>
    <dbReference type="NCBI Taxonomy" id="280463"/>
    <lineage>
        <taxon>Eukaryota</taxon>
        <taxon>Haptista</taxon>
        <taxon>Haptophyta</taxon>
        <taxon>Prymnesiophyceae</taxon>
        <taxon>Isochrysidales</taxon>
        <taxon>Noelaerhabdaceae</taxon>
        <taxon>Emiliania</taxon>
    </lineage>
</organism>
<accession>A0A0D3JRW0</accession>
<feature type="transmembrane region" description="Helical" evidence="2">
    <location>
        <begin position="179"/>
        <end position="203"/>
    </location>
</feature>
<protein>
    <recommendedName>
        <fullName evidence="5">Tetraspanin family protein</fullName>
    </recommendedName>
</protein>
<sequence length="530" mass="55020">MGSSKRSKAAAKLKAVAIASVAAVPKVAKAGAAAPRRAVSATRRKGGSSGRSSDTAAQQWEQACAAAGDSLRVAAEAGRKTTVAAATTAAREVASESTAECFARRLKERVAERTGGRPSQVETARVEDRSGWLGGRTREGAHCTWCCELPLRLAVLVWALALLVVGIASAWAAAQVREIGSLCVTASLIAGVCLLLSICGLWGVCSGGRACRWCLALYACVNVLLVLLLVVGTALALAAGVTLDNAQEESFSYEPNGELERSVFGAARGVFQSAYDRCEPSAYLSDAVNDACASGLLNASGGSSCTGNAPGQLSIFCKAPAATQQASLQAALYNPPESVPPRSLSAALNSFDWWASAFCTPVTAEFGAQLHIAAPAAKESSDASKDLFRWATSEAGSGEARDFLDKLVAWTDCYGTQWWREEEGPTAGGGFTPSPELPDSLLSLLGEGEAYSAKMLFCSCGSSNVAVAAAGHLKTTGWVLLGCALCFALIFAVELRLLCRQGEPLRRTAVGSPGGRRQRVTELTAVSAPL</sequence>
<evidence type="ECO:0000313" key="4">
    <source>
        <dbReference type="Proteomes" id="UP000013827"/>
    </source>
</evidence>
<dbReference type="GeneID" id="17271789"/>
<reference evidence="3" key="2">
    <citation type="submission" date="2024-10" db="UniProtKB">
        <authorList>
            <consortium name="EnsemblProtists"/>
        </authorList>
    </citation>
    <scope>IDENTIFICATION</scope>
</reference>